<reference evidence="5" key="1">
    <citation type="submission" date="2021-01" db="EMBL/GenBank/DDBJ databases">
        <authorList>
            <person name="Corre E."/>
            <person name="Pelletier E."/>
            <person name="Niang G."/>
            <person name="Scheremetjew M."/>
            <person name="Finn R."/>
            <person name="Kale V."/>
            <person name="Holt S."/>
            <person name="Cochrane G."/>
            <person name="Meng A."/>
            <person name="Brown T."/>
            <person name="Cohen L."/>
        </authorList>
    </citation>
    <scope>NUCLEOTIDE SEQUENCE</scope>
    <source>
        <strain evidence="5">CCMP1320</strain>
    </source>
</reference>
<dbReference type="InterPro" id="IPR035892">
    <property type="entry name" value="C2_domain_sf"/>
</dbReference>
<gene>
    <name evidence="3" type="ORF">DTER00134_LOCUS18194</name>
    <name evidence="4" type="ORF">DTER00134_LOCUS18196</name>
    <name evidence="5" type="ORF">DTER00134_LOCUS18197</name>
</gene>
<dbReference type="CDD" id="cd21677">
    <property type="entry name" value="SMP_SYT"/>
    <property type="match status" value="1"/>
</dbReference>
<name>A0A6S8NBT6_DUNTE</name>
<dbReference type="GO" id="GO:0005783">
    <property type="term" value="C:endoplasmic reticulum"/>
    <property type="evidence" value="ECO:0007669"/>
    <property type="project" value="TreeGrafter"/>
</dbReference>
<feature type="transmembrane region" description="Helical" evidence="1">
    <location>
        <begin position="6"/>
        <end position="35"/>
    </location>
</feature>
<organism evidence="5">
    <name type="scientific">Dunaliella tertiolecta</name>
    <name type="common">Green alga</name>
    <dbReference type="NCBI Taxonomy" id="3047"/>
    <lineage>
        <taxon>Eukaryota</taxon>
        <taxon>Viridiplantae</taxon>
        <taxon>Chlorophyta</taxon>
        <taxon>core chlorophytes</taxon>
        <taxon>Chlorophyceae</taxon>
        <taxon>CS clade</taxon>
        <taxon>Chlamydomonadales</taxon>
        <taxon>Dunaliellaceae</taxon>
        <taxon>Dunaliella</taxon>
    </lineage>
</organism>
<evidence type="ECO:0000313" key="5">
    <source>
        <dbReference type="EMBL" id="CAE0503124.1"/>
    </source>
</evidence>
<dbReference type="SUPFAM" id="SSF49562">
    <property type="entry name" value="C2 domain (Calcium/lipid-binding domain, CaLB)"/>
    <property type="match status" value="1"/>
</dbReference>
<dbReference type="EMBL" id="HBIP01030034">
    <property type="protein sequence ID" value="CAE0503123.1"/>
    <property type="molecule type" value="Transcribed_RNA"/>
</dbReference>
<dbReference type="PANTHER" id="PTHR10774">
    <property type="entry name" value="EXTENDED SYNAPTOTAGMIN-RELATED"/>
    <property type="match status" value="1"/>
</dbReference>
<dbReference type="PROSITE" id="PS50004">
    <property type="entry name" value="C2"/>
    <property type="match status" value="1"/>
</dbReference>
<dbReference type="AlphaFoldDB" id="A0A6S8NBT6"/>
<dbReference type="InterPro" id="IPR000008">
    <property type="entry name" value="C2_dom"/>
</dbReference>
<evidence type="ECO:0000313" key="3">
    <source>
        <dbReference type="EMBL" id="CAE0503121.1"/>
    </source>
</evidence>
<sequence>MAVAWVLHMGLTICFGTILGVLLGVTIGSLLFSLWAKQPEDYRRVLDVSADEDDEVVPPSQGTPISAEMRKLLPYTASWTHWPDSEKVSGINRILSILWPHITKAGIRMGLDIGKQIVQPMLEKKQIPFVEDIALGTKSMADEQVYQPAAEWIKRKDFTLGKFPLQLGGIKSYDTPDDEVVLETPIMWGSDAKLDIGVFLKFGLLRLYVPLEVSNVQIKVDTRITVKPLVETIPCVGGVTISLLKVPLVDMNLKSFFGMDILSLPGARLGLNWALQKFVYDPFKLLYPSSFSTSIMEDYGVPPVPKGALEVVLMRGENLLGDHTYVRLKTRGENCQESNTVHGSFSPNYLDKNPQKFTLIVEDFEKQQLGLEVVQNRDDNDFTEPTLGIGTLPFGKHEPAGQDPVTNELKTIFVLAKFIRVPMKSVNVKVPLEKPVHPRKLEIEQKKKKHDGILQSFSQSRHRPEQADAGSLFLSVKFLPFSQPVFDDEEDPASQETDMLPTRRLVIHDPPDDLPGVLTVHVIRCINLKGDRPTTYVDVLLKQEDLKEKEGKKYQLQKTQKVTGENNPRFGRKFDFVMIRADSTLFFTVHQKDGEQPKSMFKKRKDAMLGYLELPVKDVAKNGMLKDTWLLKDTERGRIELQLKWQTCYIDD</sequence>
<dbReference type="SMART" id="SM00239">
    <property type="entry name" value="C2"/>
    <property type="match status" value="1"/>
</dbReference>
<accession>A0A6S8NBT6</accession>
<dbReference type="Pfam" id="PF00168">
    <property type="entry name" value="C2"/>
    <property type="match status" value="2"/>
</dbReference>
<feature type="domain" description="C2" evidence="2">
    <location>
        <begin position="499"/>
        <end position="630"/>
    </location>
</feature>
<dbReference type="GO" id="GO:0008289">
    <property type="term" value="F:lipid binding"/>
    <property type="evidence" value="ECO:0007669"/>
    <property type="project" value="InterPro"/>
</dbReference>
<keyword evidence="1" id="KW-0472">Membrane</keyword>
<evidence type="ECO:0000259" key="2">
    <source>
        <dbReference type="PROSITE" id="PS50004"/>
    </source>
</evidence>
<proteinExistence type="predicted"/>
<evidence type="ECO:0000256" key="1">
    <source>
        <dbReference type="SAM" id="Phobius"/>
    </source>
</evidence>
<dbReference type="InterPro" id="IPR045050">
    <property type="entry name" value="Synaptotagmin_plant"/>
</dbReference>
<dbReference type="EMBL" id="HBIP01030032">
    <property type="protein sequence ID" value="CAE0503121.1"/>
    <property type="molecule type" value="Transcribed_RNA"/>
</dbReference>
<keyword evidence="1" id="KW-1133">Transmembrane helix</keyword>
<dbReference type="EMBL" id="HBIP01030035">
    <property type="protein sequence ID" value="CAE0503124.1"/>
    <property type="molecule type" value="Transcribed_RNA"/>
</dbReference>
<dbReference type="Gene3D" id="2.60.40.150">
    <property type="entry name" value="C2 domain"/>
    <property type="match status" value="1"/>
</dbReference>
<evidence type="ECO:0000313" key="4">
    <source>
        <dbReference type="EMBL" id="CAE0503123.1"/>
    </source>
</evidence>
<protein>
    <recommendedName>
        <fullName evidence="2">C2 domain-containing protein</fullName>
    </recommendedName>
</protein>
<dbReference type="CDD" id="cd00030">
    <property type="entry name" value="C2"/>
    <property type="match status" value="1"/>
</dbReference>
<keyword evidence="1" id="KW-0812">Transmembrane</keyword>
<dbReference type="PANTHER" id="PTHR10774:SF190">
    <property type="entry name" value="C2 CALCIUM_LIPID-BINDING ENDONUCLEASE_EXONUCLEASE_PHOSPHATASE-RELATED"/>
    <property type="match status" value="1"/>
</dbReference>